<protein>
    <recommendedName>
        <fullName evidence="9 19">3-dehydroquinate synthase</fullName>
        <shortName evidence="19">DHQS</shortName>
        <ecNumber evidence="8 19">4.2.3.4</ecNumber>
    </recommendedName>
</protein>
<keyword evidence="18 19" id="KW-0170">Cobalt</keyword>
<evidence type="ECO:0000256" key="15">
    <source>
        <dbReference type="ARBA" id="ARBA00023027"/>
    </source>
</evidence>
<comment type="caution">
    <text evidence="19">Lacks conserved residue(s) required for the propagation of feature annotation.</text>
</comment>
<feature type="binding site" evidence="19">
    <location>
        <begin position="132"/>
        <end position="133"/>
    </location>
    <ligand>
        <name>NAD(+)</name>
        <dbReference type="ChEBI" id="CHEBI:57540"/>
    </ligand>
</feature>
<dbReference type="Gene3D" id="3.40.50.1970">
    <property type="match status" value="1"/>
</dbReference>
<comment type="cofactor">
    <cofactor evidence="2 19">
        <name>NAD(+)</name>
        <dbReference type="ChEBI" id="CHEBI:57540"/>
    </cofactor>
</comment>
<dbReference type="GO" id="GO:0009423">
    <property type="term" value="P:chorismate biosynthetic process"/>
    <property type="evidence" value="ECO:0007669"/>
    <property type="project" value="UniProtKB-UniRule"/>
</dbReference>
<dbReference type="EMBL" id="RQEP01000010">
    <property type="protein sequence ID" value="TGK04821.1"/>
    <property type="molecule type" value="Genomic_DNA"/>
</dbReference>
<comment type="cofactor">
    <cofactor evidence="19">
        <name>Co(2+)</name>
        <dbReference type="ChEBI" id="CHEBI:48828"/>
    </cofactor>
    <cofactor evidence="19">
        <name>Zn(2+)</name>
        <dbReference type="ChEBI" id="CHEBI:29105"/>
    </cofactor>
    <text evidence="19">Binds 1 divalent metal cation per subunit. Can use either Co(2+) or Zn(2+).</text>
</comment>
<dbReference type="EC" id="4.2.3.4" evidence="8 19"/>
<reference evidence="22" key="1">
    <citation type="journal article" date="2019" name="PLoS Negl. Trop. Dis.">
        <title>Revisiting the worldwide diversity of Leptospira species in the environment.</title>
        <authorList>
            <person name="Vincent A.T."/>
            <person name="Schiettekatte O."/>
            <person name="Bourhy P."/>
            <person name="Veyrier F.J."/>
            <person name="Picardeau M."/>
        </authorList>
    </citation>
    <scope>NUCLEOTIDE SEQUENCE [LARGE SCALE GENOMIC DNA]</scope>
    <source>
        <strain evidence="22">SSS9</strain>
    </source>
</reference>
<dbReference type="GO" id="GO:0009073">
    <property type="term" value="P:aromatic amino acid family biosynthetic process"/>
    <property type="evidence" value="ECO:0007669"/>
    <property type="project" value="UniProtKB-KW"/>
</dbReference>
<dbReference type="Proteomes" id="UP000297453">
    <property type="component" value="Unassembled WGS sequence"/>
</dbReference>
<sequence>MNPIQEVKIHAFSKEYKVSIYSDFRGLGETIRRFYPVSSIFILTERKLSGLFSKFYSMELGGLGVPVHEIYIKGGEKNKHINRTADVYNRLIELGADRKSLILALGGGVVGDFAGFIASTFLRGIRFAQIPTSLLACVDSSVGGKVAVNADLGKNMIGSFYQPEFVYVPLIALSTLPKKEWRCGMAEIVKHGLLSGGEYLEKVRANNKEVYDHSSPALLELIVGSILYKANIVSQDERETGLRKVLNLGHTTAHAIESLTNYKKYSHGEAVAIGLLTAIILSVQKQGLDQNWIEDLRKILAQYDLPYQDSSKSSQVAKHTLHDKKNVGSSVRFVLLQSAGSPVWDIPVELPEIVQAFRSQKKMK</sequence>
<organism evidence="22 23">
    <name type="scientific">Leptospira semungkisensis</name>
    <dbReference type="NCBI Taxonomy" id="2484985"/>
    <lineage>
        <taxon>Bacteria</taxon>
        <taxon>Pseudomonadati</taxon>
        <taxon>Spirochaetota</taxon>
        <taxon>Spirochaetia</taxon>
        <taxon>Leptospirales</taxon>
        <taxon>Leptospiraceae</taxon>
        <taxon>Leptospira</taxon>
    </lineage>
</organism>
<dbReference type="PIRSF" id="PIRSF001455">
    <property type="entry name" value="DHQ_synth"/>
    <property type="match status" value="1"/>
</dbReference>
<comment type="function">
    <text evidence="4 19">Catalyzes the conversion of 3-deoxy-D-arabino-heptulosonate 7-phosphate (DAHP) to dehydroquinate (DHQ).</text>
</comment>
<evidence type="ECO:0000256" key="4">
    <source>
        <dbReference type="ARBA" id="ARBA00003485"/>
    </source>
</evidence>
<keyword evidence="17 19" id="KW-0456">Lyase</keyword>
<dbReference type="Pfam" id="PF24621">
    <property type="entry name" value="DHQS_C"/>
    <property type="match status" value="1"/>
</dbReference>
<evidence type="ECO:0000256" key="18">
    <source>
        <dbReference type="ARBA" id="ARBA00023285"/>
    </source>
</evidence>
<evidence type="ECO:0000256" key="11">
    <source>
        <dbReference type="ARBA" id="ARBA00022605"/>
    </source>
</evidence>
<dbReference type="HAMAP" id="MF_00110">
    <property type="entry name" value="DHQ_synthase"/>
    <property type="match status" value="1"/>
</dbReference>
<feature type="domain" description="3-dehydroquinate synthase N-terminal" evidence="20">
    <location>
        <begin position="70"/>
        <end position="182"/>
    </location>
</feature>
<evidence type="ECO:0000256" key="10">
    <source>
        <dbReference type="ARBA" id="ARBA00022490"/>
    </source>
</evidence>
<feature type="binding site" evidence="19">
    <location>
        <position position="267"/>
    </location>
    <ligand>
        <name>Zn(2+)</name>
        <dbReference type="ChEBI" id="CHEBI:29105"/>
    </ligand>
</feature>
<comment type="subcellular location">
    <subcellularLocation>
        <location evidence="5 19">Cytoplasm</location>
    </subcellularLocation>
</comment>
<dbReference type="UniPathway" id="UPA00053">
    <property type="reaction ID" value="UER00085"/>
</dbReference>
<evidence type="ECO:0000313" key="22">
    <source>
        <dbReference type="EMBL" id="TGK04821.1"/>
    </source>
</evidence>
<dbReference type="InterPro" id="IPR056179">
    <property type="entry name" value="DHQS_C"/>
</dbReference>
<dbReference type="CDD" id="cd08195">
    <property type="entry name" value="DHQS"/>
    <property type="match status" value="1"/>
</dbReference>
<evidence type="ECO:0000259" key="21">
    <source>
        <dbReference type="Pfam" id="PF24621"/>
    </source>
</evidence>
<dbReference type="AlphaFoldDB" id="A0A4R9G0T4"/>
<keyword evidence="11 19" id="KW-0028">Amino-acid biosynthesis</keyword>
<dbReference type="InterPro" id="IPR016037">
    <property type="entry name" value="DHQ_synth_AroB"/>
</dbReference>
<dbReference type="SUPFAM" id="SSF56796">
    <property type="entry name" value="Dehydroquinate synthase-like"/>
    <property type="match status" value="1"/>
</dbReference>
<dbReference type="InterPro" id="IPR030963">
    <property type="entry name" value="DHQ_synth_fam"/>
</dbReference>
<dbReference type="FunFam" id="3.40.50.1970:FF:000007">
    <property type="entry name" value="Pentafunctional AROM polypeptide"/>
    <property type="match status" value="1"/>
</dbReference>
<accession>A0A4R9G0T4</accession>
<evidence type="ECO:0000256" key="7">
    <source>
        <dbReference type="ARBA" id="ARBA00005412"/>
    </source>
</evidence>
<proteinExistence type="inferred from homology"/>
<feature type="binding site" evidence="19">
    <location>
        <position position="145"/>
    </location>
    <ligand>
        <name>NAD(+)</name>
        <dbReference type="ChEBI" id="CHEBI:57540"/>
    </ligand>
</feature>
<gene>
    <name evidence="19 22" type="primary">aroB</name>
    <name evidence="22" type="ORF">EHO59_08160</name>
</gene>
<evidence type="ECO:0000256" key="6">
    <source>
        <dbReference type="ARBA" id="ARBA00004661"/>
    </source>
</evidence>
<keyword evidence="16 19" id="KW-0057">Aromatic amino acid biosynthesis</keyword>
<dbReference type="GO" id="GO:0005737">
    <property type="term" value="C:cytoplasm"/>
    <property type="evidence" value="ECO:0007669"/>
    <property type="project" value="UniProtKB-SubCell"/>
</dbReference>
<evidence type="ECO:0000256" key="8">
    <source>
        <dbReference type="ARBA" id="ARBA00013031"/>
    </source>
</evidence>
<feature type="binding site" evidence="19">
    <location>
        <begin position="108"/>
        <end position="112"/>
    </location>
    <ligand>
        <name>NAD(+)</name>
        <dbReference type="ChEBI" id="CHEBI:57540"/>
    </ligand>
</feature>
<evidence type="ECO:0000256" key="17">
    <source>
        <dbReference type="ARBA" id="ARBA00023239"/>
    </source>
</evidence>
<feature type="binding site" evidence="19">
    <location>
        <position position="250"/>
    </location>
    <ligand>
        <name>Zn(2+)</name>
        <dbReference type="ChEBI" id="CHEBI:29105"/>
    </ligand>
</feature>
<dbReference type="InterPro" id="IPR050071">
    <property type="entry name" value="Dehydroquinate_synthase"/>
</dbReference>
<keyword evidence="10 19" id="KW-0963">Cytoplasm</keyword>
<evidence type="ECO:0000256" key="13">
    <source>
        <dbReference type="ARBA" id="ARBA00022741"/>
    </source>
</evidence>
<dbReference type="GO" id="GO:0000166">
    <property type="term" value="F:nucleotide binding"/>
    <property type="evidence" value="ECO:0007669"/>
    <property type="project" value="UniProtKB-KW"/>
</dbReference>
<dbReference type="PANTHER" id="PTHR43622:SF7">
    <property type="entry name" value="3-DEHYDROQUINATE SYNTHASE, CHLOROPLASTIC"/>
    <property type="match status" value="1"/>
</dbReference>
<feature type="binding site" evidence="19">
    <location>
        <position position="154"/>
    </location>
    <ligand>
        <name>NAD(+)</name>
        <dbReference type="ChEBI" id="CHEBI:57540"/>
    </ligand>
</feature>
<evidence type="ECO:0000313" key="23">
    <source>
        <dbReference type="Proteomes" id="UP000297453"/>
    </source>
</evidence>
<evidence type="ECO:0000256" key="3">
    <source>
        <dbReference type="ARBA" id="ARBA00001947"/>
    </source>
</evidence>
<keyword evidence="13 19" id="KW-0547">Nucleotide-binding</keyword>
<keyword evidence="23" id="KW-1185">Reference proteome</keyword>
<dbReference type="PANTHER" id="PTHR43622">
    <property type="entry name" value="3-DEHYDROQUINATE SYNTHASE"/>
    <property type="match status" value="1"/>
</dbReference>
<dbReference type="GO" id="GO:0003856">
    <property type="term" value="F:3-dehydroquinate synthase activity"/>
    <property type="evidence" value="ECO:0007669"/>
    <property type="project" value="UniProtKB-UniRule"/>
</dbReference>
<evidence type="ECO:0000256" key="5">
    <source>
        <dbReference type="ARBA" id="ARBA00004496"/>
    </source>
</evidence>
<keyword evidence="12 19" id="KW-0479">Metal-binding</keyword>
<feature type="domain" description="3-dehydroquinate synthase C-terminal" evidence="21">
    <location>
        <begin position="184"/>
        <end position="326"/>
    </location>
</feature>
<evidence type="ECO:0000256" key="14">
    <source>
        <dbReference type="ARBA" id="ARBA00022833"/>
    </source>
</evidence>
<feature type="binding site" evidence="19">
    <location>
        <position position="187"/>
    </location>
    <ligand>
        <name>Zn(2+)</name>
        <dbReference type="ChEBI" id="CHEBI:29105"/>
    </ligand>
</feature>
<comment type="cofactor">
    <cofactor evidence="3">
        <name>Zn(2+)</name>
        <dbReference type="ChEBI" id="CHEBI:29105"/>
    </cofactor>
</comment>
<keyword evidence="15 19" id="KW-0520">NAD</keyword>
<comment type="caution">
    <text evidence="22">The sequence shown here is derived from an EMBL/GenBank/DDBJ whole genome shotgun (WGS) entry which is preliminary data.</text>
</comment>
<dbReference type="RefSeq" id="WP_135586728.1">
    <property type="nucleotide sequence ID" value="NZ_RQEP01000010.1"/>
</dbReference>
<comment type="similarity">
    <text evidence="7 19">Belongs to the sugar phosphate cyclases superfamily. Dehydroquinate synthase family.</text>
</comment>
<dbReference type="NCBIfam" id="TIGR01357">
    <property type="entry name" value="aroB"/>
    <property type="match status" value="1"/>
</dbReference>
<evidence type="ECO:0000256" key="2">
    <source>
        <dbReference type="ARBA" id="ARBA00001911"/>
    </source>
</evidence>
<evidence type="ECO:0000256" key="19">
    <source>
        <dbReference type="HAMAP-Rule" id="MF_00110"/>
    </source>
</evidence>
<comment type="catalytic activity">
    <reaction evidence="1 19">
        <text>7-phospho-2-dehydro-3-deoxy-D-arabino-heptonate = 3-dehydroquinate + phosphate</text>
        <dbReference type="Rhea" id="RHEA:21968"/>
        <dbReference type="ChEBI" id="CHEBI:32364"/>
        <dbReference type="ChEBI" id="CHEBI:43474"/>
        <dbReference type="ChEBI" id="CHEBI:58394"/>
        <dbReference type="EC" id="4.2.3.4"/>
    </reaction>
</comment>
<comment type="pathway">
    <text evidence="6 19">Metabolic intermediate biosynthesis; chorismate biosynthesis; chorismate from D-erythrose 4-phosphate and phosphoenolpyruvate: step 2/7.</text>
</comment>
<evidence type="ECO:0000256" key="1">
    <source>
        <dbReference type="ARBA" id="ARBA00001393"/>
    </source>
</evidence>
<dbReference type="Pfam" id="PF01761">
    <property type="entry name" value="DHQ_synthase"/>
    <property type="match status" value="1"/>
</dbReference>
<evidence type="ECO:0000256" key="12">
    <source>
        <dbReference type="ARBA" id="ARBA00022723"/>
    </source>
</evidence>
<dbReference type="OrthoDB" id="9806583at2"/>
<dbReference type="GO" id="GO:0046872">
    <property type="term" value="F:metal ion binding"/>
    <property type="evidence" value="ECO:0007669"/>
    <property type="project" value="UniProtKB-KW"/>
</dbReference>
<evidence type="ECO:0000256" key="16">
    <source>
        <dbReference type="ARBA" id="ARBA00023141"/>
    </source>
</evidence>
<dbReference type="GO" id="GO:0008652">
    <property type="term" value="P:amino acid biosynthetic process"/>
    <property type="evidence" value="ECO:0007669"/>
    <property type="project" value="UniProtKB-KW"/>
</dbReference>
<evidence type="ECO:0000259" key="20">
    <source>
        <dbReference type="Pfam" id="PF01761"/>
    </source>
</evidence>
<evidence type="ECO:0000256" key="9">
    <source>
        <dbReference type="ARBA" id="ARBA00017684"/>
    </source>
</evidence>
<name>A0A4R9G0T4_9LEPT</name>
<dbReference type="Gene3D" id="1.20.1090.10">
    <property type="entry name" value="Dehydroquinate synthase-like - alpha domain"/>
    <property type="match status" value="1"/>
</dbReference>
<dbReference type="InterPro" id="IPR030960">
    <property type="entry name" value="DHQS/DOIS_N"/>
</dbReference>
<keyword evidence="14 19" id="KW-0862">Zinc</keyword>